<dbReference type="Proteomes" id="UP000541185">
    <property type="component" value="Unassembled WGS sequence"/>
</dbReference>
<accession>A0A848H6V5</accession>
<dbReference type="AlphaFoldDB" id="A0A848H6V5"/>
<name>A0A848H6V5_9BURK</name>
<dbReference type="EMBL" id="JABBFX010000001">
    <property type="protein sequence ID" value="NML45241.1"/>
    <property type="molecule type" value="Genomic_DNA"/>
</dbReference>
<comment type="caution">
    <text evidence="1">The sequence shown here is derived from an EMBL/GenBank/DDBJ whole genome shotgun (WGS) entry which is preliminary data.</text>
</comment>
<keyword evidence="2" id="KW-1185">Reference proteome</keyword>
<dbReference type="InterPro" id="IPR021317">
    <property type="entry name" value="DUF2917"/>
</dbReference>
<protein>
    <submittedName>
        <fullName evidence="1">DUF2917 domain-containing protein</fullName>
    </submittedName>
</protein>
<sequence>MLLTFAPAFSLPRLLGRAPALPVLTARPQVTRWQAFGVRAGRTRELPRAEGRFVVHCRTGVVWIVHDGEPQDIVLRPNQSYVVKSGARMTAHAMRGDCALELQVDV</sequence>
<dbReference type="RefSeq" id="WP_169419326.1">
    <property type="nucleotide sequence ID" value="NZ_JABBFX010000001.1"/>
</dbReference>
<proteinExistence type="predicted"/>
<reference evidence="1 2" key="1">
    <citation type="submission" date="2020-04" db="EMBL/GenBank/DDBJ databases">
        <title>Ramlibacter sp. G-1-2-2 isolated from soil.</title>
        <authorList>
            <person name="Dahal R.H."/>
        </authorList>
    </citation>
    <scope>NUCLEOTIDE SEQUENCE [LARGE SCALE GENOMIC DNA]</scope>
    <source>
        <strain evidence="1 2">G-1-2-2</strain>
    </source>
</reference>
<gene>
    <name evidence="1" type="ORF">HHL11_15915</name>
</gene>
<evidence type="ECO:0000313" key="1">
    <source>
        <dbReference type="EMBL" id="NML45241.1"/>
    </source>
</evidence>
<evidence type="ECO:0000313" key="2">
    <source>
        <dbReference type="Proteomes" id="UP000541185"/>
    </source>
</evidence>
<organism evidence="1 2">
    <name type="scientific">Ramlibacter agri</name>
    <dbReference type="NCBI Taxonomy" id="2728837"/>
    <lineage>
        <taxon>Bacteria</taxon>
        <taxon>Pseudomonadati</taxon>
        <taxon>Pseudomonadota</taxon>
        <taxon>Betaproteobacteria</taxon>
        <taxon>Burkholderiales</taxon>
        <taxon>Comamonadaceae</taxon>
        <taxon>Ramlibacter</taxon>
    </lineage>
</organism>
<dbReference type="Pfam" id="PF11142">
    <property type="entry name" value="DUF2917"/>
    <property type="match status" value="1"/>
</dbReference>